<protein>
    <submittedName>
        <fullName evidence="13">Fibroblast growth factor receptor 3 IIIb-like protein</fullName>
    </submittedName>
</protein>
<dbReference type="InterPro" id="IPR036179">
    <property type="entry name" value="Ig-like_dom_sf"/>
</dbReference>
<sequence length="309" mass="35669">MFNGLIVLIILKLNANCAANGEIKENITLTVGDTLKLYCPPSVTSRSHLIWYLNASAVEQGDYNAQIFDRYLIISNLTEENEGIYSCKGTKKVVKNSATFDVKIIRSDDDNGVLNSTNGFAPVFIKQNLMTPWYISRFTGQSVRFNCPYRGDPKPNIVWLKDSHPIRRLNGFIFEYLKGYILYVENLLQSDSGMYTCIVSNIHGSTNHTYQLAVINKFNHPPLFHRGKEETVYAKISNDVELDCTFDDDFDTRWIWVRLWKVNNTDINEVKKGLKVTEDGEWFYETIEVSLYTVLDIKMHDCPKLYIYY</sequence>
<dbReference type="Gene3D" id="2.60.40.10">
    <property type="entry name" value="Immunoglobulins"/>
    <property type="match status" value="2"/>
</dbReference>
<evidence type="ECO:0000256" key="1">
    <source>
        <dbReference type="ARBA" id="ARBA00004167"/>
    </source>
</evidence>
<name>A0A443SI05_9ACAR</name>
<evidence type="ECO:0000256" key="9">
    <source>
        <dbReference type="ARBA" id="ARBA00023180"/>
    </source>
</evidence>
<feature type="domain" description="Ig-like" evidence="12">
    <location>
        <begin position="32"/>
        <end position="101"/>
    </location>
</feature>
<evidence type="ECO:0000256" key="6">
    <source>
        <dbReference type="ARBA" id="ARBA00023136"/>
    </source>
</evidence>
<dbReference type="GO" id="GO:0005886">
    <property type="term" value="C:plasma membrane"/>
    <property type="evidence" value="ECO:0007669"/>
    <property type="project" value="TreeGrafter"/>
</dbReference>
<keyword evidence="10" id="KW-0393">Immunoglobulin domain</keyword>
<dbReference type="GO" id="GO:0098632">
    <property type="term" value="F:cell-cell adhesion mediator activity"/>
    <property type="evidence" value="ECO:0007669"/>
    <property type="project" value="TreeGrafter"/>
</dbReference>
<keyword evidence="14" id="KW-1185">Reference proteome</keyword>
<dbReference type="STRING" id="299467.A0A443SI05"/>
<evidence type="ECO:0000313" key="13">
    <source>
        <dbReference type="EMBL" id="RWS27122.1"/>
    </source>
</evidence>
<evidence type="ECO:0000256" key="3">
    <source>
        <dbReference type="ARBA" id="ARBA00022729"/>
    </source>
</evidence>
<dbReference type="SMART" id="SM00408">
    <property type="entry name" value="IGc2"/>
    <property type="match status" value="2"/>
</dbReference>
<dbReference type="AlphaFoldDB" id="A0A443SI05"/>
<keyword evidence="6" id="KW-0472">Membrane</keyword>
<dbReference type="InterPro" id="IPR003598">
    <property type="entry name" value="Ig_sub2"/>
</dbReference>
<dbReference type="InterPro" id="IPR013098">
    <property type="entry name" value="Ig_I-set"/>
</dbReference>
<dbReference type="FunFam" id="2.60.40.10:FF:000016">
    <property type="entry name" value="Fibroblast growth factor receptor"/>
    <property type="match status" value="1"/>
</dbReference>
<evidence type="ECO:0000256" key="8">
    <source>
        <dbReference type="ARBA" id="ARBA00023170"/>
    </source>
</evidence>
<keyword evidence="3 11" id="KW-0732">Signal</keyword>
<dbReference type="EMBL" id="NCKV01002243">
    <property type="protein sequence ID" value="RWS27122.1"/>
    <property type="molecule type" value="Genomic_DNA"/>
</dbReference>
<keyword evidence="8 13" id="KW-0675">Receptor</keyword>
<keyword evidence="4" id="KW-0677">Repeat</keyword>
<evidence type="ECO:0000256" key="2">
    <source>
        <dbReference type="ARBA" id="ARBA00022692"/>
    </source>
</evidence>
<dbReference type="PROSITE" id="PS50835">
    <property type="entry name" value="IG_LIKE"/>
    <property type="match status" value="2"/>
</dbReference>
<keyword evidence="9" id="KW-0325">Glycoprotein</keyword>
<evidence type="ECO:0000256" key="7">
    <source>
        <dbReference type="ARBA" id="ARBA00023157"/>
    </source>
</evidence>
<feature type="chain" id="PRO_5019499645" evidence="11">
    <location>
        <begin position="20"/>
        <end position="309"/>
    </location>
</feature>
<dbReference type="InterPro" id="IPR013783">
    <property type="entry name" value="Ig-like_fold"/>
</dbReference>
<gene>
    <name evidence="13" type="ORF">B4U80_12893</name>
</gene>
<comment type="subcellular location">
    <subcellularLocation>
        <location evidence="1">Membrane</location>
        <topology evidence="1">Single-pass membrane protein</topology>
    </subcellularLocation>
</comment>
<evidence type="ECO:0000313" key="14">
    <source>
        <dbReference type="Proteomes" id="UP000288716"/>
    </source>
</evidence>
<dbReference type="PANTHER" id="PTHR10075:SF103">
    <property type="entry name" value="ROUNDABOUT HOMOLOG 4"/>
    <property type="match status" value="1"/>
</dbReference>
<dbReference type="Proteomes" id="UP000288716">
    <property type="component" value="Unassembled WGS sequence"/>
</dbReference>
<dbReference type="SUPFAM" id="SSF48726">
    <property type="entry name" value="Immunoglobulin"/>
    <property type="match status" value="2"/>
</dbReference>
<dbReference type="Pfam" id="PF00047">
    <property type="entry name" value="ig"/>
    <property type="match status" value="1"/>
</dbReference>
<dbReference type="InterPro" id="IPR003599">
    <property type="entry name" value="Ig_sub"/>
</dbReference>
<reference evidence="13 14" key="1">
    <citation type="journal article" date="2018" name="Gigascience">
        <title>Genomes of trombidid mites reveal novel predicted allergens and laterally-transferred genes associated with secondary metabolism.</title>
        <authorList>
            <person name="Dong X."/>
            <person name="Chaisiri K."/>
            <person name="Xia D."/>
            <person name="Armstrong S.D."/>
            <person name="Fang Y."/>
            <person name="Donnelly M.J."/>
            <person name="Kadowaki T."/>
            <person name="McGarry J.W."/>
            <person name="Darby A.C."/>
            <person name="Makepeace B.L."/>
        </authorList>
    </citation>
    <scope>NUCLEOTIDE SEQUENCE [LARGE SCALE GENOMIC DNA]</scope>
    <source>
        <strain evidence="13">UoL-UT</strain>
    </source>
</reference>
<feature type="domain" description="Ig-like" evidence="12">
    <location>
        <begin position="122"/>
        <end position="213"/>
    </location>
</feature>
<dbReference type="GO" id="GO:0007156">
    <property type="term" value="P:homophilic cell adhesion via plasma membrane adhesion molecules"/>
    <property type="evidence" value="ECO:0007669"/>
    <property type="project" value="TreeGrafter"/>
</dbReference>
<feature type="signal peptide" evidence="11">
    <location>
        <begin position="1"/>
        <end position="19"/>
    </location>
</feature>
<dbReference type="GO" id="GO:0007411">
    <property type="term" value="P:axon guidance"/>
    <property type="evidence" value="ECO:0007669"/>
    <property type="project" value="TreeGrafter"/>
</dbReference>
<dbReference type="GO" id="GO:0070593">
    <property type="term" value="P:dendrite self-avoidance"/>
    <property type="evidence" value="ECO:0007669"/>
    <property type="project" value="TreeGrafter"/>
</dbReference>
<comment type="caution">
    <text evidence="13">The sequence shown here is derived from an EMBL/GenBank/DDBJ whole genome shotgun (WGS) entry which is preliminary data.</text>
</comment>
<dbReference type="GO" id="GO:0030424">
    <property type="term" value="C:axon"/>
    <property type="evidence" value="ECO:0007669"/>
    <property type="project" value="TreeGrafter"/>
</dbReference>
<proteinExistence type="predicted"/>
<evidence type="ECO:0000256" key="4">
    <source>
        <dbReference type="ARBA" id="ARBA00022737"/>
    </source>
</evidence>
<evidence type="ECO:0000256" key="10">
    <source>
        <dbReference type="ARBA" id="ARBA00023319"/>
    </source>
</evidence>
<dbReference type="SMART" id="SM00409">
    <property type="entry name" value="IG"/>
    <property type="match status" value="2"/>
</dbReference>
<evidence type="ECO:0000259" key="12">
    <source>
        <dbReference type="PROSITE" id="PS50835"/>
    </source>
</evidence>
<dbReference type="Pfam" id="PF07679">
    <property type="entry name" value="I-set"/>
    <property type="match status" value="1"/>
</dbReference>
<evidence type="ECO:0000256" key="5">
    <source>
        <dbReference type="ARBA" id="ARBA00022989"/>
    </source>
</evidence>
<dbReference type="VEuPathDB" id="VectorBase:LDEU004918"/>
<keyword evidence="2" id="KW-0812">Transmembrane</keyword>
<dbReference type="PANTHER" id="PTHR10075">
    <property type="entry name" value="BASIGIN RELATED"/>
    <property type="match status" value="1"/>
</dbReference>
<organism evidence="13 14">
    <name type="scientific">Leptotrombidium deliense</name>
    <dbReference type="NCBI Taxonomy" id="299467"/>
    <lineage>
        <taxon>Eukaryota</taxon>
        <taxon>Metazoa</taxon>
        <taxon>Ecdysozoa</taxon>
        <taxon>Arthropoda</taxon>
        <taxon>Chelicerata</taxon>
        <taxon>Arachnida</taxon>
        <taxon>Acari</taxon>
        <taxon>Acariformes</taxon>
        <taxon>Trombidiformes</taxon>
        <taxon>Prostigmata</taxon>
        <taxon>Anystina</taxon>
        <taxon>Parasitengona</taxon>
        <taxon>Trombiculoidea</taxon>
        <taxon>Trombiculidae</taxon>
        <taxon>Leptotrombidium</taxon>
    </lineage>
</organism>
<dbReference type="InterPro" id="IPR013151">
    <property type="entry name" value="Immunoglobulin_dom"/>
</dbReference>
<dbReference type="InterPro" id="IPR007110">
    <property type="entry name" value="Ig-like_dom"/>
</dbReference>
<dbReference type="OrthoDB" id="6127080at2759"/>
<keyword evidence="7" id="KW-1015">Disulfide bond</keyword>
<accession>A0A443SI05</accession>
<keyword evidence="5" id="KW-1133">Transmembrane helix</keyword>
<evidence type="ECO:0000256" key="11">
    <source>
        <dbReference type="SAM" id="SignalP"/>
    </source>
</evidence>